<comment type="caution">
    <text evidence="2">The sequence shown here is derived from an EMBL/GenBank/DDBJ whole genome shotgun (WGS) entry which is preliminary data.</text>
</comment>
<dbReference type="InParanoid" id="A0A2R5GC24"/>
<protein>
    <submittedName>
        <fullName evidence="2">Uncharacterized protein</fullName>
    </submittedName>
</protein>
<dbReference type="AlphaFoldDB" id="A0A2R5GC24"/>
<dbReference type="Proteomes" id="UP000241890">
    <property type="component" value="Unassembled WGS sequence"/>
</dbReference>
<sequence length="434" mass="46328">MLAALEDLSRVAAAPAGGTWRSVAAPEKPSTSSSADEGGEHGDEQSSLRAGGEVATPEARFGPALAELQQAQRELTQLKDAARGLRRGLACQLLRSQGPASTLDAETAGFLENHCACEPGAQRRAAASSSEGALDADAVRGRLELAETPQEFCEIALACLGGGDSDDDNDPSANGGLRVPVCWLHADSAGGGGGTGDTGDTTHQDRRDVERDEVELNGRMLRGAEAKYEGVVEDLVAALSESLDWAVAGGARATQLRRPMLERFARCVLNTANRTHSGGTAFEIVLALFGQAPHLAQVTPASERAPPLQINTQLETFWRYDAEQDKVNEEWGLVVHVSASIDYLLKDPVDVEVSLASLRATFQQTVALSLPMPAFPTHLIVDDRQSSKHRREDYAVWEDAECFAEGAVFLTSEMASRTNTKMSSDPKSPEHGEQ</sequence>
<organism evidence="2 3">
    <name type="scientific">Hondaea fermentalgiana</name>
    <dbReference type="NCBI Taxonomy" id="2315210"/>
    <lineage>
        <taxon>Eukaryota</taxon>
        <taxon>Sar</taxon>
        <taxon>Stramenopiles</taxon>
        <taxon>Bigyra</taxon>
        <taxon>Labyrinthulomycetes</taxon>
        <taxon>Thraustochytrida</taxon>
        <taxon>Thraustochytriidae</taxon>
        <taxon>Hondaea</taxon>
    </lineage>
</organism>
<keyword evidence="3" id="KW-1185">Reference proteome</keyword>
<accession>A0A2R5GC24</accession>
<name>A0A2R5GC24_9STRA</name>
<evidence type="ECO:0000256" key="1">
    <source>
        <dbReference type="SAM" id="MobiDB-lite"/>
    </source>
</evidence>
<dbReference type="OrthoDB" id="185175at2759"/>
<dbReference type="EMBL" id="BEYU01000043">
    <property type="protein sequence ID" value="GBG28552.1"/>
    <property type="molecule type" value="Genomic_DNA"/>
</dbReference>
<feature type="compositionally biased region" description="Polar residues" evidence="1">
    <location>
        <begin position="415"/>
        <end position="426"/>
    </location>
</feature>
<feature type="compositionally biased region" description="Basic and acidic residues" evidence="1">
    <location>
        <begin position="200"/>
        <end position="210"/>
    </location>
</feature>
<feature type="region of interest" description="Disordered" evidence="1">
    <location>
        <begin position="15"/>
        <end position="54"/>
    </location>
</feature>
<evidence type="ECO:0000313" key="3">
    <source>
        <dbReference type="Proteomes" id="UP000241890"/>
    </source>
</evidence>
<evidence type="ECO:0000313" key="2">
    <source>
        <dbReference type="EMBL" id="GBG28552.1"/>
    </source>
</evidence>
<feature type="region of interest" description="Disordered" evidence="1">
    <location>
        <begin position="415"/>
        <end position="434"/>
    </location>
</feature>
<proteinExistence type="predicted"/>
<feature type="region of interest" description="Disordered" evidence="1">
    <location>
        <begin position="190"/>
        <end position="210"/>
    </location>
</feature>
<reference evidence="2 3" key="1">
    <citation type="submission" date="2017-12" db="EMBL/GenBank/DDBJ databases">
        <title>Sequencing, de novo assembly and annotation of complete genome of a new Thraustochytrid species, strain FCC1311.</title>
        <authorList>
            <person name="Sedici K."/>
            <person name="Godart F."/>
            <person name="Aiese Cigliano R."/>
            <person name="Sanseverino W."/>
            <person name="Barakat M."/>
            <person name="Ortet P."/>
            <person name="Marechal E."/>
            <person name="Cagnac O."/>
            <person name="Amato A."/>
        </authorList>
    </citation>
    <scope>NUCLEOTIDE SEQUENCE [LARGE SCALE GENOMIC DNA]</scope>
</reference>
<gene>
    <name evidence="2" type="ORF">FCC1311_047752</name>
</gene>